<sequence length="473" mass="52857">MTVYRWGRYTVSQKTYDLGYKVVKIDEFEPPKWGDYALTDERTTARFEGSGFVTSWEYYGEKSDYFNGDDMGRTNYFYIKGSSFSSNMRVTYEALLDPESNWAAAHSLPGFMIQSPGKYKYSVSGKGIVTVYEASHDSVTSPSKGSKIDTVTSSNRNAYPNSGEQGGYWYVYEGIENQEPTISGKDEDLGGFKAPFKKVFSVDDPDANETLNVVVKLNSATIRTINNATKGESYEIDIDKTKFDDLELNKTNTIEITVTDANGASAIRRYTFKKVNSNPVVTVTNSNLGEQNKPFNFSFKANDPDGDDITVKVYVDDVQVQDLGKVTPDQSKTVSIGKLDYAKLKNGEHRIKIEATDSFGAKGTGYITFTKKIDYCWYRLTKEVDAQPSAVVVNPLAELAKGAKMTVKVSLNAKDTNPTWEVLPDDFIGQKYNFKTKTKTADKWCIGVDIRIDRANTPEGMASYFYGFVGAYM</sequence>
<evidence type="ECO:0000256" key="1">
    <source>
        <dbReference type="SAM" id="MobiDB-lite"/>
    </source>
</evidence>
<accession>A0A379C5R9</accession>
<evidence type="ECO:0000313" key="2">
    <source>
        <dbReference type="EMBL" id="SUB57692.1"/>
    </source>
</evidence>
<dbReference type="EMBL" id="UGSZ01000001">
    <property type="protein sequence ID" value="SUB57692.1"/>
    <property type="molecule type" value="Genomic_DNA"/>
</dbReference>
<dbReference type="OrthoDB" id="7820733at2"/>
<dbReference type="RefSeq" id="WP_019035093.1">
    <property type="nucleotide sequence ID" value="NZ_UGSZ01000001.1"/>
</dbReference>
<dbReference type="InterPro" id="IPR013783">
    <property type="entry name" value="Ig-like_fold"/>
</dbReference>
<proteinExistence type="predicted"/>
<reference evidence="2 3" key="1">
    <citation type="submission" date="2018-06" db="EMBL/GenBank/DDBJ databases">
        <authorList>
            <consortium name="Pathogen Informatics"/>
            <person name="Doyle S."/>
        </authorList>
    </citation>
    <scope>NUCLEOTIDE SEQUENCE [LARGE SCALE GENOMIC DNA]</scope>
    <source>
        <strain evidence="2 3">NCTC13149</strain>
    </source>
</reference>
<feature type="region of interest" description="Disordered" evidence="1">
    <location>
        <begin position="137"/>
        <end position="159"/>
    </location>
</feature>
<dbReference type="STRING" id="1122949.GCA_000378725_01446"/>
<name>A0A379C5R9_9FIRM</name>
<organism evidence="2 3">
    <name type="scientific">Peptoniphilus lacrimalis</name>
    <dbReference type="NCBI Taxonomy" id="33031"/>
    <lineage>
        <taxon>Bacteria</taxon>
        <taxon>Bacillati</taxon>
        <taxon>Bacillota</taxon>
        <taxon>Tissierellia</taxon>
        <taxon>Tissierellales</taxon>
        <taxon>Peptoniphilaceae</taxon>
        <taxon>Peptoniphilus</taxon>
    </lineage>
</organism>
<dbReference type="AlphaFoldDB" id="A0A379C5R9"/>
<evidence type="ECO:0000313" key="3">
    <source>
        <dbReference type="Proteomes" id="UP000255517"/>
    </source>
</evidence>
<protein>
    <submittedName>
        <fullName evidence="2">Uncharacterized protein</fullName>
    </submittedName>
</protein>
<dbReference type="Proteomes" id="UP000255517">
    <property type="component" value="Unassembled WGS sequence"/>
</dbReference>
<dbReference type="Gene3D" id="2.60.40.10">
    <property type="entry name" value="Immunoglobulins"/>
    <property type="match status" value="1"/>
</dbReference>
<gene>
    <name evidence="2" type="ORF">NCTC13149_01549</name>
</gene>